<organism evidence="7 8">
    <name type="scientific">Pyricularia oryzae (strain 70-15 / ATCC MYA-4617 / FGSC 8958)</name>
    <name type="common">Rice blast fungus</name>
    <name type="synonym">Magnaporthe oryzae</name>
    <dbReference type="NCBI Taxonomy" id="242507"/>
    <lineage>
        <taxon>Eukaryota</taxon>
        <taxon>Fungi</taxon>
        <taxon>Dikarya</taxon>
        <taxon>Ascomycota</taxon>
        <taxon>Pezizomycotina</taxon>
        <taxon>Sordariomycetes</taxon>
        <taxon>Sordariomycetidae</taxon>
        <taxon>Magnaporthales</taxon>
        <taxon>Pyriculariaceae</taxon>
        <taxon>Pyricularia</taxon>
    </lineage>
</organism>
<dbReference type="FunCoup" id="G4NCP2">
    <property type="interactions" value="367"/>
</dbReference>
<evidence type="ECO:0000256" key="5">
    <source>
        <dbReference type="SAM" id="MobiDB-lite"/>
    </source>
</evidence>
<dbReference type="OrthoDB" id="1924577at2759"/>
<dbReference type="OMA" id="EEYIRPQ"/>
<feature type="region of interest" description="Disordered" evidence="5">
    <location>
        <begin position="322"/>
        <end position="365"/>
    </location>
</feature>
<dbReference type="PANTHER" id="PTHR13237:SF8">
    <property type="entry name" value="SOMETHING ABOUT SILENCING PROTEIN 10"/>
    <property type="match status" value="1"/>
</dbReference>
<feature type="compositionally biased region" description="Basic and acidic residues" evidence="5">
    <location>
        <begin position="342"/>
        <end position="356"/>
    </location>
</feature>
<protein>
    <recommendedName>
        <fullName evidence="6">Sas10 C-terminal domain-containing protein</fullName>
    </recommendedName>
</protein>
<proteinExistence type="inferred from homology"/>
<evidence type="ECO:0000256" key="4">
    <source>
        <dbReference type="ARBA" id="ARBA00023242"/>
    </source>
</evidence>
<evidence type="ECO:0000256" key="2">
    <source>
        <dbReference type="ARBA" id="ARBA00010979"/>
    </source>
</evidence>
<dbReference type="eggNOG" id="KOG3118">
    <property type="taxonomic scope" value="Eukaryota"/>
</dbReference>
<reference evidence="7 8" key="1">
    <citation type="journal article" date="2005" name="Nature">
        <title>The genome sequence of the rice blast fungus Magnaporthe grisea.</title>
        <authorList>
            <person name="Dean R.A."/>
            <person name="Talbot N.J."/>
            <person name="Ebbole D.J."/>
            <person name="Farman M.L."/>
            <person name="Mitchell T.K."/>
            <person name="Orbach M.J."/>
            <person name="Thon M."/>
            <person name="Kulkarni R."/>
            <person name="Xu J.R."/>
            <person name="Pan H."/>
            <person name="Read N.D."/>
            <person name="Lee Y.H."/>
            <person name="Carbone I."/>
            <person name="Brown D."/>
            <person name="Oh Y.Y."/>
            <person name="Donofrio N."/>
            <person name="Jeong J.S."/>
            <person name="Soanes D.M."/>
            <person name="Djonovic S."/>
            <person name="Kolomiets E."/>
            <person name="Rehmeyer C."/>
            <person name="Li W."/>
            <person name="Harding M."/>
            <person name="Kim S."/>
            <person name="Lebrun M.H."/>
            <person name="Bohnert H."/>
            <person name="Coughlan S."/>
            <person name="Butler J."/>
            <person name="Calvo S."/>
            <person name="Ma L.J."/>
            <person name="Nicol R."/>
            <person name="Purcell S."/>
            <person name="Nusbaum C."/>
            <person name="Galagan J.E."/>
            <person name="Birren B.W."/>
        </authorList>
    </citation>
    <scope>NUCLEOTIDE SEQUENCE [LARGE SCALE GENOMIC DNA]</scope>
    <source>
        <strain evidence="8">70-15 / ATCC MYA-4617 / FGSC 8958</strain>
    </source>
</reference>
<feature type="region of interest" description="Disordered" evidence="5">
    <location>
        <begin position="387"/>
        <end position="559"/>
    </location>
</feature>
<dbReference type="VEuPathDB" id="FungiDB:MGG_00361"/>
<dbReference type="KEGG" id="mgr:MGG_00361"/>
<evidence type="ECO:0000256" key="3">
    <source>
        <dbReference type="ARBA" id="ARBA00022553"/>
    </source>
</evidence>
<comment type="similarity">
    <text evidence="2">Belongs to the SAS10 family.</text>
</comment>
<evidence type="ECO:0000259" key="6">
    <source>
        <dbReference type="Pfam" id="PF09368"/>
    </source>
</evidence>
<feature type="compositionally biased region" description="Basic and acidic residues" evidence="5">
    <location>
        <begin position="532"/>
        <end position="542"/>
    </location>
</feature>
<feature type="region of interest" description="Disordered" evidence="5">
    <location>
        <begin position="15"/>
        <end position="48"/>
    </location>
</feature>
<dbReference type="InParanoid" id="G4NCP2"/>
<dbReference type="GO" id="GO:0000462">
    <property type="term" value="P:maturation of SSU-rRNA from tricistronic rRNA transcript (SSU-rRNA, 5.8S rRNA, LSU-rRNA)"/>
    <property type="evidence" value="ECO:0007669"/>
    <property type="project" value="TreeGrafter"/>
</dbReference>
<feature type="region of interest" description="Disordered" evidence="5">
    <location>
        <begin position="67"/>
        <end position="138"/>
    </location>
</feature>
<feature type="domain" description="Sas10 C-terminal" evidence="6">
    <location>
        <begin position="560"/>
        <end position="635"/>
    </location>
</feature>
<feature type="region of interest" description="Disordered" evidence="5">
    <location>
        <begin position="572"/>
        <end position="622"/>
    </location>
</feature>
<keyword evidence="3" id="KW-0597">Phosphoprotein</keyword>
<dbReference type="RefSeq" id="XP_003718720.1">
    <property type="nucleotide sequence ID" value="XM_003718672.1"/>
</dbReference>
<feature type="compositionally biased region" description="Basic residues" evidence="5">
    <location>
        <begin position="15"/>
        <end position="30"/>
    </location>
</feature>
<evidence type="ECO:0000313" key="7">
    <source>
        <dbReference type="EMBL" id="EHA49136.1"/>
    </source>
</evidence>
<dbReference type="InterPro" id="IPR018972">
    <property type="entry name" value="Sas10_C_dom"/>
</dbReference>
<name>G4NCP2_PYRO7</name>
<dbReference type="InterPro" id="IPR007146">
    <property type="entry name" value="Sas10/Utp3/C1D"/>
</dbReference>
<keyword evidence="4" id="KW-0539">Nucleus</keyword>
<evidence type="ECO:0000313" key="8">
    <source>
        <dbReference type="Proteomes" id="UP000009058"/>
    </source>
</evidence>
<dbReference type="Pfam" id="PF09368">
    <property type="entry name" value="Sas10"/>
    <property type="match status" value="1"/>
</dbReference>
<dbReference type="GO" id="GO:0032040">
    <property type="term" value="C:small-subunit processome"/>
    <property type="evidence" value="ECO:0007669"/>
    <property type="project" value="TreeGrafter"/>
</dbReference>
<reference key="2">
    <citation type="submission" date="2011-05" db="EMBL/GenBank/DDBJ databases">
        <title>The Genome Sequence of Magnaporthe oryzae 70-15.</title>
        <authorList>
            <consortium name="The Broad Institute Genome Sequencing Platform"/>
            <person name="Ma L.-J."/>
            <person name="Dead R."/>
            <person name="Young S.K."/>
            <person name="Zeng Q."/>
            <person name="Gargeya S."/>
            <person name="Fitzgerald M."/>
            <person name="Haas B."/>
            <person name="Abouelleil A."/>
            <person name="Alvarado L."/>
            <person name="Arachchi H.M."/>
            <person name="Berlin A."/>
            <person name="Brown A."/>
            <person name="Chapman S.B."/>
            <person name="Chen Z."/>
            <person name="Dunbar C."/>
            <person name="Freedman E."/>
            <person name="Gearin G."/>
            <person name="Gellesch M."/>
            <person name="Goldberg J."/>
            <person name="Griggs A."/>
            <person name="Gujja S."/>
            <person name="Heiman D."/>
            <person name="Howarth C."/>
            <person name="Larson L."/>
            <person name="Lui A."/>
            <person name="MacDonald P.J.P."/>
            <person name="Mehta T."/>
            <person name="Montmayeur A."/>
            <person name="Murphy C."/>
            <person name="Neiman D."/>
            <person name="Pearson M."/>
            <person name="Priest M."/>
            <person name="Roberts A."/>
            <person name="Saif S."/>
            <person name="Shea T."/>
            <person name="Shenoy N."/>
            <person name="Sisk P."/>
            <person name="Stolte C."/>
            <person name="Sykes S."/>
            <person name="Yandava C."/>
            <person name="Wortman J."/>
            <person name="Nusbaum C."/>
            <person name="Birren B."/>
        </authorList>
    </citation>
    <scope>NUCLEOTIDE SEQUENCE</scope>
    <source>
        <strain>70-15</strain>
    </source>
</reference>
<dbReference type="Pfam" id="PF04000">
    <property type="entry name" value="Sas10_Utp3"/>
    <property type="match status" value="1"/>
</dbReference>
<accession>G4NCP2</accession>
<sequence>MRHIAHIFHSLSSHHKRSKVFTMGKKRKASRPTEPSGPREVDPSDARLMVNSYEDLADSEEEYFINRDKILLEDGPSSKRRKADKEDELLESSDEEVLNYGDSEDDESDNELDARKKKKKAADDEDEEDDQGYWGSNKKEYYEADALETEADALAEEAETKKLQQKKLARMSEADFMFDADEWLGEDKDEDAEGDQAVTEVLKDVEITSDMGDEEMYQILQTRYPEFDGLADEILELQPRLAEYQKAAEGKPTKSLEVVQYWTLGCYIAALASYIAILTSPVRDGDGKDSAKTLDPATLRDHDVMATLVDCREAWVRVRALKSRPKATHQPEDVEMLSDSAEEPKEPQLAKTDKASAAETHSMLRKKKALEKKKLANAKKLEESLADLTGLLDKPKKRSKKEKAAPSETRDEDENSDFGDEEILDAGAAEQKAARKKTLRFYTSQITQKADRRAGKGRDAGGDMDIPYRERLRDRQARLNAEAERRGQKSSKHGEELDSGDDYDDDEAGLAQEVRGDEDEYYDMVAHGAKQKKADKAARQEALKAAGQGDRVVEKEEIGEDGKRQVTYQILKNKGLAPKRKKDSQNPRVKKRKKFEQSKKKLKSMRPVYSGGEGKGGYQGELSGIKTGLVKSVKL</sequence>
<feature type="compositionally biased region" description="Acidic residues" evidence="5">
    <location>
        <begin position="497"/>
        <end position="508"/>
    </location>
</feature>
<dbReference type="AlphaFoldDB" id="G4NCP2"/>
<comment type="subcellular location">
    <subcellularLocation>
        <location evidence="1">Nucleus</location>
    </subcellularLocation>
</comment>
<feature type="compositionally biased region" description="Basic residues" evidence="5">
    <location>
        <begin position="577"/>
        <end position="604"/>
    </location>
</feature>
<feature type="compositionally biased region" description="Acidic residues" evidence="5">
    <location>
        <begin position="86"/>
        <end position="111"/>
    </location>
</feature>
<gene>
    <name evidence="7" type="ORF">MGG_00361</name>
</gene>
<dbReference type="GeneID" id="2675182"/>
<dbReference type="EMBL" id="CM001235">
    <property type="protein sequence ID" value="EHA49136.1"/>
    <property type="molecule type" value="Genomic_DNA"/>
</dbReference>
<dbReference type="STRING" id="242507.G4NCP2"/>
<dbReference type="Proteomes" id="UP000009058">
    <property type="component" value="Chromosome 5"/>
</dbReference>
<dbReference type="SMR" id="G4NCP2"/>
<feature type="compositionally biased region" description="Acidic residues" evidence="5">
    <location>
        <begin position="410"/>
        <end position="424"/>
    </location>
</feature>
<dbReference type="PANTHER" id="PTHR13237">
    <property type="entry name" value="SOMETHING ABOUT SILENCING PROTEIN 10-RELATED"/>
    <property type="match status" value="1"/>
</dbReference>
<evidence type="ECO:0000256" key="1">
    <source>
        <dbReference type="ARBA" id="ARBA00004123"/>
    </source>
</evidence>
<dbReference type="HOGENOM" id="CLU_019106_1_0_1"/>
<feature type="compositionally biased region" description="Basic and acidic residues" evidence="5">
    <location>
        <begin position="449"/>
        <end position="496"/>
    </location>
</feature>
<keyword evidence="8" id="KW-1185">Reference proteome</keyword>